<dbReference type="InterPro" id="IPR000160">
    <property type="entry name" value="GGDEF_dom"/>
</dbReference>
<name>A0A9J6REU2_9BACI</name>
<feature type="transmembrane region" description="Helical" evidence="1">
    <location>
        <begin position="236"/>
        <end position="256"/>
    </location>
</feature>
<dbReference type="SMART" id="SM00267">
    <property type="entry name" value="GGDEF"/>
    <property type="match status" value="1"/>
</dbReference>
<dbReference type="Proteomes" id="UP001084197">
    <property type="component" value="Unassembled WGS sequence"/>
</dbReference>
<dbReference type="EC" id="2.7.7.65" evidence="3"/>
<dbReference type="EMBL" id="JAPRAT010000023">
    <property type="protein sequence ID" value="MCZ0703859.1"/>
    <property type="molecule type" value="Genomic_DNA"/>
</dbReference>
<feature type="transmembrane region" description="Helical" evidence="1">
    <location>
        <begin position="358"/>
        <end position="381"/>
    </location>
</feature>
<keyword evidence="1" id="KW-0472">Membrane</keyword>
<dbReference type="RefSeq" id="WP_268780623.1">
    <property type="nucleotide sequence ID" value="NZ_JAPRAT010000023.1"/>
</dbReference>
<dbReference type="Gene3D" id="3.30.70.270">
    <property type="match status" value="1"/>
</dbReference>
<keyword evidence="1" id="KW-0812">Transmembrane</keyword>
<reference evidence="3" key="1">
    <citation type="submission" date="2022-11" db="EMBL/GenBank/DDBJ databases">
        <title>WGS of Natronobacillus azotifigens 24KS-1, an anaerobic diazotrophic haloalkaliphile from soda-rich habitats.</title>
        <authorList>
            <person name="Sorokin D.Y."/>
            <person name="Merkel A.Y."/>
        </authorList>
    </citation>
    <scope>NUCLEOTIDE SEQUENCE</scope>
    <source>
        <strain evidence="3">24KS-1</strain>
    </source>
</reference>
<dbReference type="PANTHER" id="PTHR45138">
    <property type="entry name" value="REGULATORY COMPONENTS OF SENSORY TRANSDUCTION SYSTEM"/>
    <property type="match status" value="1"/>
</dbReference>
<keyword evidence="3" id="KW-0808">Transferase</keyword>
<dbReference type="CDD" id="cd01949">
    <property type="entry name" value="GGDEF"/>
    <property type="match status" value="1"/>
</dbReference>
<sequence length="554" mass="64380">MTKRIKDQLIILTFIIFFIITLSMLSFIHHSEHDYRILGDDVVSLNNNWKISTENLAGQSIDLPADLDLDRNTMFRAERTLPNLPKNYDHVLVRSQMQDVTVSLNGEVIHQKIHDRSGILREPLTSTWELIYLPDNSEGNVLAIELLSETDYFSGLMNDVKVGTSDGLIISIFFEEWLGLFVFLLLFSAGMICIVISFTNKLFPDNRVLYIGLTAIAASLWILSEARLLQFITGNPFLIGSISFLMIPIMGGLIALYIKEAITKRYQVLFQFSAVFHFLAVMIILILQQLGISPFIQSLQYLLITIVLIALIEMTLLLVEWIKYKNTYVKRLFHYFLIILVSLLFETFQFYTEQFHSLSLYLRIGLLLFFTLMLWDCYNYISFTREQARERKLLKKLAFKDLVTGGLNRTAYEQDLQSHLQTSLDPFRFILFDLNNLKYINDYFGHTKGDQAIKAVHDAIKNTIDRKSKCYRMGGDEFSVLSSNTCEDHYKQVIQTIRKHLKQVEQELCIPLDVAIGSDLYLQETWRNYSDFYHHVDQLMYSDKKKRKEITDAL</sequence>
<keyword evidence="3" id="KW-0548">Nucleotidyltransferase</keyword>
<dbReference type="AlphaFoldDB" id="A0A9J6REU2"/>
<accession>A0A9J6REU2</accession>
<dbReference type="PANTHER" id="PTHR45138:SF9">
    <property type="entry name" value="DIGUANYLATE CYCLASE DGCM-RELATED"/>
    <property type="match status" value="1"/>
</dbReference>
<dbReference type="SUPFAM" id="SSF55073">
    <property type="entry name" value="Nucleotide cyclase"/>
    <property type="match status" value="1"/>
</dbReference>
<feature type="transmembrane region" description="Helical" evidence="1">
    <location>
        <begin position="9"/>
        <end position="28"/>
    </location>
</feature>
<dbReference type="Pfam" id="PF00990">
    <property type="entry name" value="GGDEF"/>
    <property type="match status" value="1"/>
</dbReference>
<feature type="transmembrane region" description="Helical" evidence="1">
    <location>
        <begin position="332"/>
        <end position="352"/>
    </location>
</feature>
<evidence type="ECO:0000313" key="4">
    <source>
        <dbReference type="Proteomes" id="UP001084197"/>
    </source>
</evidence>
<feature type="transmembrane region" description="Helical" evidence="1">
    <location>
        <begin position="299"/>
        <end position="320"/>
    </location>
</feature>
<dbReference type="NCBIfam" id="TIGR00254">
    <property type="entry name" value="GGDEF"/>
    <property type="match status" value="1"/>
</dbReference>
<organism evidence="3 4">
    <name type="scientific">Natronobacillus azotifigens</name>
    <dbReference type="NCBI Taxonomy" id="472978"/>
    <lineage>
        <taxon>Bacteria</taxon>
        <taxon>Bacillati</taxon>
        <taxon>Bacillota</taxon>
        <taxon>Bacilli</taxon>
        <taxon>Bacillales</taxon>
        <taxon>Bacillaceae</taxon>
        <taxon>Natronobacillus</taxon>
    </lineage>
</organism>
<evidence type="ECO:0000256" key="1">
    <source>
        <dbReference type="SAM" id="Phobius"/>
    </source>
</evidence>
<dbReference type="InterPro" id="IPR029787">
    <property type="entry name" value="Nucleotide_cyclase"/>
</dbReference>
<feature type="transmembrane region" description="Helical" evidence="1">
    <location>
        <begin position="177"/>
        <end position="196"/>
    </location>
</feature>
<dbReference type="InterPro" id="IPR050469">
    <property type="entry name" value="Diguanylate_Cyclase"/>
</dbReference>
<feature type="transmembrane region" description="Helical" evidence="1">
    <location>
        <begin position="208"/>
        <end position="224"/>
    </location>
</feature>
<dbReference type="PROSITE" id="PS50887">
    <property type="entry name" value="GGDEF"/>
    <property type="match status" value="1"/>
</dbReference>
<keyword evidence="1" id="KW-1133">Transmembrane helix</keyword>
<protein>
    <submittedName>
        <fullName evidence="3">Diguanylate cyclase</fullName>
        <ecNumber evidence="3">2.7.7.65</ecNumber>
    </submittedName>
</protein>
<evidence type="ECO:0000313" key="3">
    <source>
        <dbReference type="EMBL" id="MCZ0703859.1"/>
    </source>
</evidence>
<comment type="caution">
    <text evidence="3">The sequence shown here is derived from an EMBL/GenBank/DDBJ whole genome shotgun (WGS) entry which is preliminary data.</text>
</comment>
<gene>
    <name evidence="3" type="ORF">OWO01_11615</name>
</gene>
<feature type="domain" description="GGDEF" evidence="2">
    <location>
        <begin position="425"/>
        <end position="554"/>
    </location>
</feature>
<evidence type="ECO:0000259" key="2">
    <source>
        <dbReference type="PROSITE" id="PS50887"/>
    </source>
</evidence>
<dbReference type="GO" id="GO:0052621">
    <property type="term" value="F:diguanylate cyclase activity"/>
    <property type="evidence" value="ECO:0007669"/>
    <property type="project" value="UniProtKB-EC"/>
</dbReference>
<feature type="transmembrane region" description="Helical" evidence="1">
    <location>
        <begin position="268"/>
        <end position="287"/>
    </location>
</feature>
<dbReference type="InterPro" id="IPR043128">
    <property type="entry name" value="Rev_trsase/Diguanyl_cyclase"/>
</dbReference>
<proteinExistence type="predicted"/>
<keyword evidence="4" id="KW-1185">Reference proteome</keyword>